<proteinExistence type="predicted"/>
<feature type="signal peptide" evidence="13">
    <location>
        <begin position="1"/>
        <end position="23"/>
    </location>
</feature>
<dbReference type="EC" id="3.4.21.84" evidence="12"/>
<keyword evidence="2" id="KW-0768">Sushi</keyword>
<evidence type="ECO:0000259" key="14">
    <source>
        <dbReference type="PROSITE" id="PS50240"/>
    </source>
</evidence>
<dbReference type="GO" id="GO:0007155">
    <property type="term" value="P:cell adhesion"/>
    <property type="evidence" value="ECO:0007669"/>
    <property type="project" value="UniProtKB-KW"/>
</dbReference>
<dbReference type="PROSITE" id="PS00134">
    <property type="entry name" value="TRYPSIN_HIS"/>
    <property type="match status" value="1"/>
</dbReference>
<evidence type="ECO:0000313" key="16">
    <source>
        <dbReference type="Proteomes" id="UP000887013"/>
    </source>
</evidence>
<keyword evidence="1" id="KW-0245">EGF-like domain</keyword>
<dbReference type="CDD" id="cd00190">
    <property type="entry name" value="Tryp_SPc"/>
    <property type="match status" value="1"/>
</dbReference>
<gene>
    <name evidence="15" type="primary">flz</name>
    <name evidence="15" type="ORF">NPIL_559851</name>
</gene>
<keyword evidence="6" id="KW-0378">Hydrolase</keyword>
<dbReference type="Pfam" id="PF00089">
    <property type="entry name" value="Trypsin"/>
    <property type="match status" value="1"/>
</dbReference>
<protein>
    <recommendedName>
        <fullName evidence="12">limulus clotting factor C</fullName>
        <ecNumber evidence="12">3.4.21.84</ecNumber>
    </recommendedName>
</protein>
<keyword evidence="7" id="KW-0353">Hemolymph clotting</keyword>
<dbReference type="Proteomes" id="UP000887013">
    <property type="component" value="Unassembled WGS sequence"/>
</dbReference>
<evidence type="ECO:0000256" key="9">
    <source>
        <dbReference type="ARBA" id="ARBA00022889"/>
    </source>
</evidence>
<evidence type="ECO:0000256" key="8">
    <source>
        <dbReference type="ARBA" id="ARBA00022825"/>
    </source>
</evidence>
<comment type="catalytic activity">
    <reaction evidence="11">
        <text>Selective cleavage of 103-Arg-|-Ser-104 and 124-Ile-|-Ile-125 bonds in Limulus clotting factor B to form activated factor B. Cleavage of -Pro-Arg-|-Xaa- bonds in synthetic substrates.</text>
        <dbReference type="EC" id="3.4.21.84"/>
    </reaction>
</comment>
<evidence type="ECO:0000256" key="1">
    <source>
        <dbReference type="ARBA" id="ARBA00022536"/>
    </source>
</evidence>
<name>A0A8X6IS50_NEPPI</name>
<dbReference type="InterPro" id="IPR043504">
    <property type="entry name" value="Peptidase_S1_PA_chymotrypsin"/>
</dbReference>
<reference evidence="15" key="1">
    <citation type="submission" date="2020-08" db="EMBL/GenBank/DDBJ databases">
        <title>Multicomponent nature underlies the extraordinary mechanical properties of spider dragline silk.</title>
        <authorList>
            <person name="Kono N."/>
            <person name="Nakamura H."/>
            <person name="Mori M."/>
            <person name="Yoshida Y."/>
            <person name="Ohtoshi R."/>
            <person name="Malay A.D."/>
            <person name="Moran D.A.P."/>
            <person name="Tomita M."/>
            <person name="Numata K."/>
            <person name="Arakawa K."/>
        </authorList>
    </citation>
    <scope>NUCLEOTIDE SEQUENCE</scope>
</reference>
<evidence type="ECO:0000256" key="6">
    <source>
        <dbReference type="ARBA" id="ARBA00022801"/>
    </source>
</evidence>
<dbReference type="GO" id="GO:0042381">
    <property type="term" value="P:hemolymph coagulation"/>
    <property type="evidence" value="ECO:0007669"/>
    <property type="project" value="UniProtKB-KW"/>
</dbReference>
<evidence type="ECO:0000313" key="15">
    <source>
        <dbReference type="EMBL" id="GFS55505.1"/>
    </source>
</evidence>
<dbReference type="GO" id="GO:0006508">
    <property type="term" value="P:proteolysis"/>
    <property type="evidence" value="ECO:0007669"/>
    <property type="project" value="UniProtKB-KW"/>
</dbReference>
<keyword evidence="8" id="KW-0720">Serine protease</keyword>
<dbReference type="SMART" id="SM00020">
    <property type="entry name" value="Tryp_SPc"/>
    <property type="match status" value="1"/>
</dbReference>
<feature type="domain" description="Peptidase S1" evidence="14">
    <location>
        <begin position="44"/>
        <end position="281"/>
    </location>
</feature>
<keyword evidence="9" id="KW-0130">Cell adhesion</keyword>
<sequence>MFRAVCIFLILCSLNVQLQFIDADEDPRLPCPCGNNGSSVNTRVVGGHDAGEGRFPYASCLIDSTWRAEEFRKTTPFCGATLISDSHVITAAHCVRDRSPDIILVDIGDYDFLEPHSGKLRRVQLVTRFPLYKEYSFHSDIALLEFEPPVVWRSGVRAAWLPSPQLQLSAGTIVSVYGWGRLRYEGGHPKVLQSVELPVVENEDCQENFKTHIEPNMLCAGGEKGHDACIGDSGSGLVVRLDNEFVLCGLVSFGRRCALPHVPGVYTRVSSYIEWIYKNTLSSKCKPCIYNAQAPLQSDDNFTTEKNSQ</sequence>
<evidence type="ECO:0000256" key="5">
    <source>
        <dbReference type="ARBA" id="ARBA00022734"/>
    </source>
</evidence>
<keyword evidence="5" id="KW-0430">Lectin</keyword>
<accession>A0A8X6IS50</accession>
<evidence type="ECO:0000256" key="7">
    <source>
        <dbReference type="ARBA" id="ARBA00022820"/>
    </source>
</evidence>
<keyword evidence="3 15" id="KW-0645">Protease</keyword>
<evidence type="ECO:0000256" key="13">
    <source>
        <dbReference type="SAM" id="SignalP"/>
    </source>
</evidence>
<dbReference type="SUPFAM" id="SSF50494">
    <property type="entry name" value="Trypsin-like serine proteases"/>
    <property type="match status" value="1"/>
</dbReference>
<dbReference type="InterPro" id="IPR001314">
    <property type="entry name" value="Peptidase_S1A"/>
</dbReference>
<dbReference type="PROSITE" id="PS50240">
    <property type="entry name" value="TRYPSIN_DOM"/>
    <property type="match status" value="1"/>
</dbReference>
<comment type="caution">
    <text evidence="15">The sequence shown here is derived from an EMBL/GenBank/DDBJ whole genome shotgun (WGS) entry which is preliminary data.</text>
</comment>
<dbReference type="InterPro" id="IPR009003">
    <property type="entry name" value="Peptidase_S1_PA"/>
</dbReference>
<dbReference type="InterPro" id="IPR018114">
    <property type="entry name" value="TRYPSIN_HIS"/>
</dbReference>
<dbReference type="FunFam" id="2.40.10.10:FF:000120">
    <property type="entry name" value="Putative serine protease"/>
    <property type="match status" value="1"/>
</dbReference>
<feature type="chain" id="PRO_5036458823" description="limulus clotting factor C" evidence="13">
    <location>
        <begin position="24"/>
        <end position="309"/>
    </location>
</feature>
<dbReference type="EMBL" id="BMAW01092570">
    <property type="protein sequence ID" value="GFS55505.1"/>
    <property type="molecule type" value="Genomic_DNA"/>
</dbReference>
<evidence type="ECO:0000256" key="12">
    <source>
        <dbReference type="ARBA" id="ARBA00066707"/>
    </source>
</evidence>
<dbReference type="PRINTS" id="PR00722">
    <property type="entry name" value="CHYMOTRYPSIN"/>
</dbReference>
<dbReference type="PANTHER" id="PTHR24252:SF7">
    <property type="entry name" value="HYALIN"/>
    <property type="match status" value="1"/>
</dbReference>
<dbReference type="InterPro" id="IPR001254">
    <property type="entry name" value="Trypsin_dom"/>
</dbReference>
<dbReference type="AlphaFoldDB" id="A0A8X6IS50"/>
<evidence type="ECO:0000256" key="4">
    <source>
        <dbReference type="ARBA" id="ARBA00022729"/>
    </source>
</evidence>
<dbReference type="Gene3D" id="2.40.10.10">
    <property type="entry name" value="Trypsin-like serine proteases"/>
    <property type="match status" value="1"/>
</dbReference>
<evidence type="ECO:0000256" key="3">
    <source>
        <dbReference type="ARBA" id="ARBA00022670"/>
    </source>
</evidence>
<organism evidence="15 16">
    <name type="scientific">Nephila pilipes</name>
    <name type="common">Giant wood spider</name>
    <name type="synonym">Nephila maculata</name>
    <dbReference type="NCBI Taxonomy" id="299642"/>
    <lineage>
        <taxon>Eukaryota</taxon>
        <taxon>Metazoa</taxon>
        <taxon>Ecdysozoa</taxon>
        <taxon>Arthropoda</taxon>
        <taxon>Chelicerata</taxon>
        <taxon>Arachnida</taxon>
        <taxon>Araneae</taxon>
        <taxon>Araneomorphae</taxon>
        <taxon>Entelegynae</taxon>
        <taxon>Araneoidea</taxon>
        <taxon>Nephilidae</taxon>
        <taxon>Nephila</taxon>
    </lineage>
</organism>
<dbReference type="GO" id="GO:0004252">
    <property type="term" value="F:serine-type endopeptidase activity"/>
    <property type="evidence" value="ECO:0007669"/>
    <property type="project" value="InterPro"/>
</dbReference>
<keyword evidence="10" id="KW-1015">Disulfide bond</keyword>
<dbReference type="GO" id="GO:0030246">
    <property type="term" value="F:carbohydrate binding"/>
    <property type="evidence" value="ECO:0007669"/>
    <property type="project" value="UniProtKB-KW"/>
</dbReference>
<dbReference type="PANTHER" id="PTHR24252">
    <property type="entry name" value="ACROSIN-RELATED"/>
    <property type="match status" value="1"/>
</dbReference>
<evidence type="ECO:0000256" key="11">
    <source>
        <dbReference type="ARBA" id="ARBA00052079"/>
    </source>
</evidence>
<evidence type="ECO:0000256" key="2">
    <source>
        <dbReference type="ARBA" id="ARBA00022659"/>
    </source>
</evidence>
<evidence type="ECO:0000256" key="10">
    <source>
        <dbReference type="ARBA" id="ARBA00023157"/>
    </source>
</evidence>
<dbReference type="OrthoDB" id="10012881at2759"/>
<keyword evidence="16" id="KW-1185">Reference proteome</keyword>
<keyword evidence="4 13" id="KW-0732">Signal</keyword>